<accession>A0A829WDZ2</accession>
<protein>
    <submittedName>
        <fullName evidence="1">Uncharacterized protein</fullName>
    </submittedName>
</protein>
<name>A0A829WDZ2_9FIRM</name>
<dbReference type="AlphaFoldDB" id="A0A829WDZ2"/>
<comment type="caution">
    <text evidence="1">The sequence shown here is derived from an EMBL/GenBank/DDBJ whole genome shotgun (WGS) entry which is preliminary data.</text>
</comment>
<proteinExistence type="predicted"/>
<organism evidence="1 2">
    <name type="scientific">Enterocloster clostridioformis</name>
    <dbReference type="NCBI Taxonomy" id="1531"/>
    <lineage>
        <taxon>Bacteria</taxon>
        <taxon>Bacillati</taxon>
        <taxon>Bacillota</taxon>
        <taxon>Clostridia</taxon>
        <taxon>Lachnospirales</taxon>
        <taxon>Lachnospiraceae</taxon>
        <taxon>Enterocloster</taxon>
    </lineage>
</organism>
<dbReference type="EMBL" id="BJLB01000001">
    <property type="protein sequence ID" value="GEA38134.1"/>
    <property type="molecule type" value="Genomic_DNA"/>
</dbReference>
<gene>
    <name evidence="1" type="ORF">Ccl03g_38470</name>
</gene>
<evidence type="ECO:0000313" key="1">
    <source>
        <dbReference type="EMBL" id="GEA38134.1"/>
    </source>
</evidence>
<evidence type="ECO:0000313" key="2">
    <source>
        <dbReference type="Proteomes" id="UP000315200"/>
    </source>
</evidence>
<reference evidence="1 2" key="1">
    <citation type="submission" date="2019-06" db="EMBL/GenBank/DDBJ databases">
        <title>Draft genome sequence of [Clostridium] clostridioforme NBRC 113352.</title>
        <authorList>
            <person name="Miura T."/>
            <person name="Furukawa M."/>
            <person name="Shimamura M."/>
            <person name="Ohyama Y."/>
            <person name="Yamazoe A."/>
            <person name="Kawasaki H."/>
        </authorList>
    </citation>
    <scope>NUCLEOTIDE SEQUENCE [LARGE SCALE GENOMIC DNA]</scope>
    <source>
        <strain evidence="1 2">NBRC 113352</strain>
    </source>
</reference>
<sequence length="82" mass="8720">MSLLRIVSGRLSVRASTVIIVINKGLDTDGGALAVVSDLLMGDLDVVEVFQGLGSLTQRKGKGYMKGEAQGHDMGIELIEFE</sequence>
<dbReference type="Proteomes" id="UP000315200">
    <property type="component" value="Unassembled WGS sequence"/>
</dbReference>